<evidence type="ECO:0000313" key="3">
    <source>
        <dbReference type="Proteomes" id="UP000753908"/>
    </source>
</evidence>
<dbReference type="PANTHER" id="PTHR39963">
    <property type="entry name" value="SLL0983 PROTEIN"/>
    <property type="match status" value="1"/>
</dbReference>
<dbReference type="EMBL" id="JAHHIF010000001">
    <property type="protein sequence ID" value="MBW4543053.1"/>
    <property type="molecule type" value="Genomic_DNA"/>
</dbReference>
<dbReference type="Proteomes" id="UP000753908">
    <property type="component" value="Unassembled WGS sequence"/>
</dbReference>
<proteinExistence type="predicted"/>
<name>A0A951PIA3_9CYAN</name>
<accession>A0A951PIA3</accession>
<comment type="caution">
    <text evidence="2">The sequence shown here is derived from an EMBL/GenBank/DDBJ whole genome shotgun (WGS) entry which is preliminary data.</text>
</comment>
<dbReference type="PANTHER" id="PTHR39963:SF1">
    <property type="entry name" value="MNMC-LIKE METHYLTRANSFERASE DOMAIN-CONTAINING PROTEIN"/>
    <property type="match status" value="1"/>
</dbReference>
<dbReference type="GO" id="GO:0016645">
    <property type="term" value="F:oxidoreductase activity, acting on the CH-NH group of donors"/>
    <property type="evidence" value="ECO:0007669"/>
    <property type="project" value="InterPro"/>
</dbReference>
<dbReference type="InterPro" id="IPR008471">
    <property type="entry name" value="MnmC-like_methylTransf"/>
</dbReference>
<dbReference type="AlphaFoldDB" id="A0A951PIA3"/>
<sequence>MHNSNGFTPQLTADGSFTFFSTEFGEAFHSSQGAKEEALLKFVEPCQLAHKAQQPVLQLLDVCYGLGYNTAAALEVIWANNPNCRVELIALELDPTVPRTAISQNLLSTWSSPIPQWLEIMATSLCLQTNQLSAELRLGDARETIQQLRQSNFQADAIFLDPFSPPRCPQLWTVEFFQQLAGCCATDGKLATYSCAASVRHALLAAGFKIGSTSQVGARQPGTVASFTATDLPTLSVRSEEHLQTRAAIPHRDPHLSDPAAVILERRRLEQQESSLEPTSRWQKRWSNLKSY</sequence>
<feature type="domain" description="MnmC-like methyltransferase" evidence="1">
    <location>
        <begin position="110"/>
        <end position="226"/>
    </location>
</feature>
<dbReference type="Pfam" id="PF05430">
    <property type="entry name" value="Methyltransf_30"/>
    <property type="match status" value="1"/>
</dbReference>
<reference evidence="2" key="2">
    <citation type="journal article" date="2022" name="Microbiol. Resour. Announc.">
        <title>Metagenome Sequencing to Explore Phylogenomics of Terrestrial Cyanobacteria.</title>
        <authorList>
            <person name="Ward R.D."/>
            <person name="Stajich J.E."/>
            <person name="Johansen J.R."/>
            <person name="Huntemann M."/>
            <person name="Clum A."/>
            <person name="Foster B."/>
            <person name="Foster B."/>
            <person name="Roux S."/>
            <person name="Palaniappan K."/>
            <person name="Varghese N."/>
            <person name="Mukherjee S."/>
            <person name="Reddy T.B.K."/>
            <person name="Daum C."/>
            <person name="Copeland A."/>
            <person name="Chen I.A."/>
            <person name="Ivanova N.N."/>
            <person name="Kyrpides N.C."/>
            <person name="Shapiro N."/>
            <person name="Eloe-Fadrosh E.A."/>
            <person name="Pietrasiak N."/>
        </authorList>
    </citation>
    <scope>NUCLEOTIDE SEQUENCE</scope>
    <source>
        <strain evidence="2">CPER-KK1</strain>
    </source>
</reference>
<organism evidence="2 3">
    <name type="scientific">Symplocastrum torsivum CPER-KK1</name>
    <dbReference type="NCBI Taxonomy" id="450513"/>
    <lineage>
        <taxon>Bacteria</taxon>
        <taxon>Bacillati</taxon>
        <taxon>Cyanobacteriota</taxon>
        <taxon>Cyanophyceae</taxon>
        <taxon>Oscillatoriophycideae</taxon>
        <taxon>Oscillatoriales</taxon>
        <taxon>Microcoleaceae</taxon>
        <taxon>Symplocastrum</taxon>
    </lineage>
</organism>
<evidence type="ECO:0000313" key="2">
    <source>
        <dbReference type="EMBL" id="MBW4543053.1"/>
    </source>
</evidence>
<reference evidence="2" key="1">
    <citation type="submission" date="2021-05" db="EMBL/GenBank/DDBJ databases">
        <authorList>
            <person name="Pietrasiak N."/>
            <person name="Ward R."/>
            <person name="Stajich J.E."/>
            <person name="Kurbessoian T."/>
        </authorList>
    </citation>
    <scope>NUCLEOTIDE SEQUENCE</scope>
    <source>
        <strain evidence="2">CPER-KK1</strain>
    </source>
</reference>
<gene>
    <name evidence="2" type="ORF">KME25_01185</name>
</gene>
<dbReference type="Gene3D" id="3.40.50.150">
    <property type="entry name" value="Vaccinia Virus protein VP39"/>
    <property type="match status" value="1"/>
</dbReference>
<evidence type="ECO:0000259" key="1">
    <source>
        <dbReference type="Pfam" id="PF05430"/>
    </source>
</evidence>
<dbReference type="SUPFAM" id="SSF53335">
    <property type="entry name" value="S-adenosyl-L-methionine-dependent methyltransferases"/>
    <property type="match status" value="1"/>
</dbReference>
<protein>
    <recommendedName>
        <fullName evidence="1">MnmC-like methyltransferase domain-containing protein</fullName>
    </recommendedName>
</protein>
<dbReference type="InterPro" id="IPR029063">
    <property type="entry name" value="SAM-dependent_MTases_sf"/>
</dbReference>